<organism evidence="1 2">
    <name type="scientific">Botrimarina mediterranea</name>
    <dbReference type="NCBI Taxonomy" id="2528022"/>
    <lineage>
        <taxon>Bacteria</taxon>
        <taxon>Pseudomonadati</taxon>
        <taxon>Planctomycetota</taxon>
        <taxon>Planctomycetia</taxon>
        <taxon>Pirellulales</taxon>
        <taxon>Lacipirellulaceae</taxon>
        <taxon>Botrimarina</taxon>
    </lineage>
</organism>
<protein>
    <submittedName>
        <fullName evidence="1">Uncharacterized protein</fullName>
    </submittedName>
</protein>
<dbReference type="EMBL" id="CP036349">
    <property type="protein sequence ID" value="QDV74318.1"/>
    <property type="molecule type" value="Genomic_DNA"/>
</dbReference>
<reference evidence="1 2" key="1">
    <citation type="submission" date="2019-02" db="EMBL/GenBank/DDBJ databases">
        <title>Deep-cultivation of Planctomycetes and their phenomic and genomic characterization uncovers novel biology.</title>
        <authorList>
            <person name="Wiegand S."/>
            <person name="Jogler M."/>
            <person name="Boedeker C."/>
            <person name="Pinto D."/>
            <person name="Vollmers J."/>
            <person name="Rivas-Marin E."/>
            <person name="Kohn T."/>
            <person name="Peeters S.H."/>
            <person name="Heuer A."/>
            <person name="Rast P."/>
            <person name="Oberbeckmann S."/>
            <person name="Bunk B."/>
            <person name="Jeske O."/>
            <person name="Meyerdierks A."/>
            <person name="Storesund J.E."/>
            <person name="Kallscheuer N."/>
            <person name="Luecker S."/>
            <person name="Lage O.M."/>
            <person name="Pohl T."/>
            <person name="Merkel B.J."/>
            <person name="Hornburger P."/>
            <person name="Mueller R.-W."/>
            <person name="Bruemmer F."/>
            <person name="Labrenz M."/>
            <person name="Spormann A.M."/>
            <person name="Op den Camp H."/>
            <person name="Overmann J."/>
            <person name="Amann R."/>
            <person name="Jetten M.S.M."/>
            <person name="Mascher T."/>
            <person name="Medema M.H."/>
            <person name="Devos D.P."/>
            <person name="Kaster A.-K."/>
            <person name="Ovreas L."/>
            <person name="Rohde M."/>
            <person name="Galperin M.Y."/>
            <person name="Jogler C."/>
        </authorList>
    </citation>
    <scope>NUCLEOTIDE SEQUENCE [LARGE SCALE GENOMIC DNA]</scope>
    <source>
        <strain evidence="1 2">Spa11</strain>
    </source>
</reference>
<gene>
    <name evidence="1" type="ORF">Spa11_25200</name>
</gene>
<evidence type="ECO:0000313" key="1">
    <source>
        <dbReference type="EMBL" id="QDV74318.1"/>
    </source>
</evidence>
<dbReference type="KEGG" id="bmei:Spa11_25200"/>
<dbReference type="Proteomes" id="UP000316426">
    <property type="component" value="Chromosome"/>
</dbReference>
<accession>A0A518K942</accession>
<sequence length="83" mass="8783">MTPLQRFAALTADHFTIAETVRDVEAEWGAGAPVEKIAHRVGLSELVIVTGLIDLAVVGVVTWAPLEQIAFFEAGSPVLGAIE</sequence>
<proteinExistence type="predicted"/>
<keyword evidence="2" id="KW-1185">Reference proteome</keyword>
<evidence type="ECO:0000313" key="2">
    <source>
        <dbReference type="Proteomes" id="UP000316426"/>
    </source>
</evidence>
<dbReference type="AlphaFoldDB" id="A0A518K942"/>
<dbReference type="RefSeq" id="WP_145112624.1">
    <property type="nucleotide sequence ID" value="NZ_CP036349.1"/>
</dbReference>
<name>A0A518K942_9BACT</name>